<comment type="caution">
    <text evidence="7">The sequence shown here is derived from an EMBL/GenBank/DDBJ whole genome shotgun (WGS) entry which is preliminary data.</text>
</comment>
<evidence type="ECO:0000259" key="5">
    <source>
        <dbReference type="Pfam" id="PF00501"/>
    </source>
</evidence>
<proteinExistence type="inferred from homology"/>
<dbReference type="InterPro" id="IPR020845">
    <property type="entry name" value="AMP-binding_CS"/>
</dbReference>
<dbReference type="SUPFAM" id="SSF56801">
    <property type="entry name" value="Acetyl-CoA synthetase-like"/>
    <property type="match status" value="1"/>
</dbReference>
<dbReference type="InterPro" id="IPR025110">
    <property type="entry name" value="AMP-bd_C"/>
</dbReference>
<dbReference type="InterPro" id="IPR045851">
    <property type="entry name" value="AMP-bd_C_sf"/>
</dbReference>
<name>A0A3N0DV45_9ACTN</name>
<dbReference type="Pfam" id="PF13193">
    <property type="entry name" value="AMP-binding_C"/>
    <property type="match status" value="1"/>
</dbReference>
<keyword evidence="2" id="KW-0436">Ligase</keyword>
<dbReference type="RefSeq" id="WP_123233970.1">
    <property type="nucleotide sequence ID" value="NZ_RJSG01000002.1"/>
</dbReference>
<dbReference type="AlphaFoldDB" id="A0A3N0DV45"/>
<feature type="domain" description="AMP-dependent synthetase/ligase" evidence="5">
    <location>
        <begin position="10"/>
        <end position="359"/>
    </location>
</feature>
<feature type="domain" description="AMP-binding enzyme C-terminal" evidence="6">
    <location>
        <begin position="410"/>
        <end position="484"/>
    </location>
</feature>
<dbReference type="GO" id="GO:0004467">
    <property type="term" value="F:long-chain fatty acid-CoA ligase activity"/>
    <property type="evidence" value="ECO:0007669"/>
    <property type="project" value="TreeGrafter"/>
</dbReference>
<dbReference type="PANTHER" id="PTHR43107:SF15">
    <property type="entry name" value="FATTY ACID TRANSPORT PROTEIN 3, ISOFORM A"/>
    <property type="match status" value="1"/>
</dbReference>
<evidence type="ECO:0000256" key="4">
    <source>
        <dbReference type="ARBA" id="ARBA00022840"/>
    </source>
</evidence>
<comment type="similarity">
    <text evidence="1">Belongs to the ATP-dependent AMP-binding enzyme family.</text>
</comment>
<accession>A0A3N0DV45</accession>
<protein>
    <submittedName>
        <fullName evidence="7">Acyl-CoA synthetase</fullName>
    </submittedName>
</protein>
<dbReference type="Proteomes" id="UP000277094">
    <property type="component" value="Unassembled WGS sequence"/>
</dbReference>
<evidence type="ECO:0000256" key="1">
    <source>
        <dbReference type="ARBA" id="ARBA00006432"/>
    </source>
</evidence>
<dbReference type="GO" id="GO:0005524">
    <property type="term" value="F:ATP binding"/>
    <property type="evidence" value="ECO:0007669"/>
    <property type="project" value="UniProtKB-KW"/>
</dbReference>
<dbReference type="OrthoDB" id="9803968at2"/>
<dbReference type="Pfam" id="PF00501">
    <property type="entry name" value="AMP-binding"/>
    <property type="match status" value="1"/>
</dbReference>
<dbReference type="Gene3D" id="3.30.300.30">
    <property type="match status" value="1"/>
</dbReference>
<dbReference type="GO" id="GO:0005324">
    <property type="term" value="F:long-chain fatty acid transmembrane transporter activity"/>
    <property type="evidence" value="ECO:0007669"/>
    <property type="project" value="TreeGrafter"/>
</dbReference>
<dbReference type="InterPro" id="IPR042099">
    <property type="entry name" value="ANL_N_sf"/>
</dbReference>
<keyword evidence="3" id="KW-0547">Nucleotide-binding</keyword>
<dbReference type="EMBL" id="RJSG01000002">
    <property type="protein sequence ID" value="RNL79468.1"/>
    <property type="molecule type" value="Genomic_DNA"/>
</dbReference>
<keyword evidence="8" id="KW-1185">Reference proteome</keyword>
<evidence type="ECO:0000256" key="2">
    <source>
        <dbReference type="ARBA" id="ARBA00022598"/>
    </source>
</evidence>
<evidence type="ECO:0000259" key="6">
    <source>
        <dbReference type="Pfam" id="PF13193"/>
    </source>
</evidence>
<gene>
    <name evidence="7" type="ORF">EFL95_10815</name>
</gene>
<keyword evidence="4" id="KW-0067">ATP-binding</keyword>
<dbReference type="GO" id="GO:0005886">
    <property type="term" value="C:plasma membrane"/>
    <property type="evidence" value="ECO:0007669"/>
    <property type="project" value="TreeGrafter"/>
</dbReference>
<evidence type="ECO:0000313" key="7">
    <source>
        <dbReference type="EMBL" id="RNL79468.1"/>
    </source>
</evidence>
<evidence type="ECO:0000313" key="8">
    <source>
        <dbReference type="Proteomes" id="UP000277094"/>
    </source>
</evidence>
<dbReference type="PROSITE" id="PS00455">
    <property type="entry name" value="AMP_BINDING"/>
    <property type="match status" value="1"/>
</dbReference>
<organism evidence="7 8">
    <name type="scientific">Nocardioides marmorisolisilvae</name>
    <dbReference type="NCBI Taxonomy" id="1542737"/>
    <lineage>
        <taxon>Bacteria</taxon>
        <taxon>Bacillati</taxon>
        <taxon>Actinomycetota</taxon>
        <taxon>Actinomycetes</taxon>
        <taxon>Propionibacteriales</taxon>
        <taxon>Nocardioidaceae</taxon>
        <taxon>Nocardioides</taxon>
    </lineage>
</organism>
<reference evidence="7 8" key="1">
    <citation type="submission" date="2018-11" db="EMBL/GenBank/DDBJ databases">
        <authorList>
            <person name="Li F."/>
        </authorList>
    </citation>
    <scope>NUCLEOTIDE SEQUENCE [LARGE SCALE GENOMIC DNA]</scope>
    <source>
        <strain evidence="7 8">KIS18-7</strain>
    </source>
</reference>
<dbReference type="Gene3D" id="3.40.50.12780">
    <property type="entry name" value="N-terminal domain of ligase-like"/>
    <property type="match status" value="1"/>
</dbReference>
<sequence>MSVRSLLEARASDDSLALVAREKRWSWTEYVAASRGRVAALARLLPASGPRHVGVLLDNTAEMAIQLAAAGWGAHALVGLNTTRRGESLLADIRKADVSVVVTDATHRELLDGLDLDGVVVVDESFDWPVDGPAPSASPSGSDLFMLIFTSGTSGEPKAVRITHEKITFPAAYLTERLGLTGDDVHYVAMPLFHSNAVIAGWAPAVYNGAAIALREKFSASAFLADVRAYGATYANYVGKPLAYVMATPALPDDAENPLRLVFGNEGNERDIAAFGERFGCRVVDGFGSTENAVVISRVEGTPPGSLGQPGPGVAVFDPETGLECPRARFDAAGGVVNLEECVGELVNTTGMGQFAGYYNDESATAERMRGGMYWSGDLAYRDADGWIYYAGRTADWLRVDGENLAAAPIERILLRHPAVSEAAVYAVPDPSAGDQLVAALVLTGALDADAFGSFLAGQGDLSSKGWPRFVRVVDSLPRTATNKVLKRELQAGPLEATWTREERGTTYR</sequence>
<dbReference type="InterPro" id="IPR000873">
    <property type="entry name" value="AMP-dep_synth/lig_dom"/>
</dbReference>
<dbReference type="GO" id="GO:0044539">
    <property type="term" value="P:long-chain fatty acid import into cell"/>
    <property type="evidence" value="ECO:0007669"/>
    <property type="project" value="TreeGrafter"/>
</dbReference>
<evidence type="ECO:0000256" key="3">
    <source>
        <dbReference type="ARBA" id="ARBA00022741"/>
    </source>
</evidence>
<dbReference type="PANTHER" id="PTHR43107">
    <property type="entry name" value="LONG-CHAIN FATTY ACID TRANSPORT PROTEIN"/>
    <property type="match status" value="1"/>
</dbReference>